<reference evidence="2" key="1">
    <citation type="journal article" date="2019" name="Int. J. Syst. Evol. Microbiol.">
        <title>The Global Catalogue of Microorganisms (GCM) 10K type strain sequencing project: providing services to taxonomists for standard genome sequencing and annotation.</title>
        <authorList>
            <consortium name="The Broad Institute Genomics Platform"/>
            <consortium name="The Broad Institute Genome Sequencing Center for Infectious Disease"/>
            <person name="Wu L."/>
            <person name="Ma J."/>
        </authorList>
    </citation>
    <scope>NUCLEOTIDE SEQUENCE [LARGE SCALE GENOMIC DNA]</scope>
    <source>
        <strain evidence="2">CGMCC 1.15942</strain>
    </source>
</reference>
<evidence type="ECO:0000313" key="2">
    <source>
        <dbReference type="Proteomes" id="UP000630615"/>
    </source>
</evidence>
<dbReference type="Proteomes" id="UP000630615">
    <property type="component" value="Unassembled WGS sequence"/>
</dbReference>
<gene>
    <name evidence="1" type="ORF">GCM10011573_35360</name>
</gene>
<keyword evidence="2" id="KW-1185">Reference proteome</keyword>
<dbReference type="RefSeq" id="WP_088271882.1">
    <property type="nucleotide sequence ID" value="NZ_BMKI01000014.1"/>
</dbReference>
<organism evidence="1 2">
    <name type="scientific">Enterococcus wangshanyuanii</name>
    <dbReference type="NCBI Taxonomy" id="2005703"/>
    <lineage>
        <taxon>Bacteria</taxon>
        <taxon>Bacillati</taxon>
        <taxon>Bacillota</taxon>
        <taxon>Bacilli</taxon>
        <taxon>Lactobacillales</taxon>
        <taxon>Enterococcaceae</taxon>
        <taxon>Enterococcus</taxon>
    </lineage>
</organism>
<protein>
    <submittedName>
        <fullName evidence="1">Uncharacterized protein</fullName>
    </submittedName>
</protein>
<accession>A0ABQ1PSM9</accession>
<name>A0ABQ1PSM9_9ENTE</name>
<comment type="caution">
    <text evidence="1">The sequence shown here is derived from an EMBL/GenBank/DDBJ whole genome shotgun (WGS) entry which is preliminary data.</text>
</comment>
<dbReference type="EMBL" id="BMKI01000014">
    <property type="protein sequence ID" value="GGD02797.1"/>
    <property type="molecule type" value="Genomic_DNA"/>
</dbReference>
<sequence>MEFKDFQKKNIPGLTFYGDVTEKGLVNLKDSYTDSEVLEKESKCCKLEDFLWPNIDQDFIDDKGKKVVFAKVPSEVSNMNFKGPFYREILKSHNILKFESIRWYVNINREFYVQVIFS</sequence>
<evidence type="ECO:0000313" key="1">
    <source>
        <dbReference type="EMBL" id="GGD02797.1"/>
    </source>
</evidence>
<proteinExistence type="predicted"/>